<accession>H8FY19</accession>
<reference evidence="1 2" key="1">
    <citation type="journal article" date="2012" name="J. Bacteriol.">
        <title>Draft Genome Sequence of the Purple Photosynthetic Bacterium Phaeospirillum molischianum DSM120, a Particularly Versatile Bacterium.</title>
        <authorList>
            <person name="Duquesne K."/>
            <person name="Prima V."/>
            <person name="Ji B."/>
            <person name="Rouy Z."/>
            <person name="Medigue C."/>
            <person name="Talla E."/>
            <person name="Sturgis J.N."/>
        </authorList>
    </citation>
    <scope>NUCLEOTIDE SEQUENCE [LARGE SCALE GENOMIC DNA]</scope>
    <source>
        <strain evidence="2">DSM120</strain>
    </source>
</reference>
<sequence>MPQLHHSSVDAVEHRQVLWGDSSLVHRQPPVLSFVKLGECELGSGRSRGLRACIRIVCAPAGRFYKVGRWRGRHTGGMAMPGRENL</sequence>
<organism evidence="1 2">
    <name type="scientific">Magnetospirillum molischianum DSM 120</name>
    <dbReference type="NCBI Taxonomy" id="1150626"/>
    <lineage>
        <taxon>Bacteria</taxon>
        <taxon>Pseudomonadati</taxon>
        <taxon>Pseudomonadota</taxon>
        <taxon>Alphaproteobacteria</taxon>
        <taxon>Rhodospirillales</taxon>
        <taxon>Rhodospirillaceae</taxon>
        <taxon>Magnetospirillum</taxon>
    </lineage>
</organism>
<gene>
    <name evidence="1" type="ORF">PHAMO_80048</name>
</gene>
<protein>
    <submittedName>
        <fullName evidence="1">Uncharacterized protein</fullName>
    </submittedName>
</protein>
<evidence type="ECO:0000313" key="1">
    <source>
        <dbReference type="EMBL" id="CCG43257.1"/>
    </source>
</evidence>
<evidence type="ECO:0000313" key="2">
    <source>
        <dbReference type="Proteomes" id="UP000004169"/>
    </source>
</evidence>
<dbReference type="AlphaFoldDB" id="H8FY19"/>
<comment type="caution">
    <text evidence="1">The sequence shown here is derived from an EMBL/GenBank/DDBJ whole genome shotgun (WGS) entry which is preliminary data.</text>
</comment>
<dbReference type="EMBL" id="CAHP01000060">
    <property type="protein sequence ID" value="CCG43257.1"/>
    <property type="molecule type" value="Genomic_DNA"/>
</dbReference>
<proteinExistence type="predicted"/>
<name>H8FY19_MAGML</name>
<keyword evidence="2" id="KW-1185">Reference proteome</keyword>
<dbReference type="Proteomes" id="UP000004169">
    <property type="component" value="Unassembled WGS sequence"/>
</dbReference>